<dbReference type="EMBL" id="AAYY01000001">
    <property type="protein sequence ID" value="EDP45342.1"/>
    <property type="molecule type" value="Genomic_DNA"/>
</dbReference>
<dbReference type="InterPro" id="IPR042044">
    <property type="entry name" value="EXOC6PINT-1/Sec15/Tip20_C_dom2"/>
</dbReference>
<keyword evidence="1" id="KW-0175">Coiled coil</keyword>
<comment type="caution">
    <text evidence="3">The sequence shown here is derived from an EMBL/GenBank/DDBJ whole genome shotgun (WGS) entry which is preliminary data.</text>
</comment>
<dbReference type="GO" id="GO:0006888">
    <property type="term" value="P:endoplasmic reticulum to Golgi vesicle-mediated transport"/>
    <property type="evidence" value="ECO:0007669"/>
    <property type="project" value="InterPro"/>
</dbReference>
<dbReference type="GeneID" id="5856862"/>
<organism evidence="3 4">
    <name type="scientific">Malassezia globosa (strain ATCC MYA-4612 / CBS 7966)</name>
    <name type="common">Dandruff-associated fungus</name>
    <dbReference type="NCBI Taxonomy" id="425265"/>
    <lineage>
        <taxon>Eukaryota</taxon>
        <taxon>Fungi</taxon>
        <taxon>Dikarya</taxon>
        <taxon>Basidiomycota</taxon>
        <taxon>Ustilaginomycotina</taxon>
        <taxon>Malasseziomycetes</taxon>
        <taxon>Malasseziales</taxon>
        <taxon>Malasseziaceae</taxon>
        <taxon>Malassezia</taxon>
    </lineage>
</organism>
<keyword evidence="4" id="KW-1185">Reference proteome</keyword>
<evidence type="ECO:0000313" key="4">
    <source>
        <dbReference type="Proteomes" id="UP000008837"/>
    </source>
</evidence>
<evidence type="ECO:0000313" key="3">
    <source>
        <dbReference type="EMBL" id="EDP45342.1"/>
    </source>
</evidence>
<sequence>MENVESGGGGVDDAVPTYTPADLEQDASRMMEYIQPPLPAETKRMASTDADLRLMSVLLPDVAADRVAALVRTAEAENEQAMMQLQDAENKLRECINEAFILQGEPTDDNDDVSLSLERLATLANTKTAALSRSSSSKNETQQQHSTELAELYAARACTQLLADAEEAMALAHTSSHTQQQLVALVRLATLVEDAQHRGPSASPMLSRTIAILTARRDELNERLRISCTDALRSAMRAAAWPPVAYESPEKFSSNTPRFQLLGHPALERAWTDVCEWQFTAASVGLTKPPTCIQAPATISGVDRLHAMPAAPGSDAYVPLVAVQVMMEPILLRFRYHFDGARPTNRLDKPEWFLAHVVGLIQVHRHLFEPSPDPWTHGGDVAELTRKRSGAMHDAPLRQRYVAVDAPSELLHTLLHPLRQKIQASMERLVHERALLAHNILQLITFDIDLRDTYAPARLVANGHGAVRLADEILGNEAWFQAWVNSERTFAERRFDTLLQAPGAWTLVQSDTMDDEEELPENASDDTAEIDADTTTRCACSLMNMLAGVTERYRPLQLLPQRCAFIIKVQRPLLDVLHNRLVRHLDAFENMSTAFSRALPGDIASFSAGPGSDLVRGEHGVTRVAKALLSAEYVKKQLQEWSESTFFLSMAHDVAGLEKSSPLFRIMTLKISKDDIDSASLVSVLQRGLQRGASAATHLRPLAPSSQASTKGESPYSYESPDTASSNVPGIWDYHISKFDSIATRSAHALERLTVTEVLELLKPYILRRWDRDELGAGPDGVDSVSNLDEQAMRQEVPSRELVPALSKLTKMLQLMVQVLPPNLLLPVYRHIASSLSHAIVERILMPNARFSQQFTAAQAVRFCLDVDQGWLHVVREIDNHPKVAARRSKNAPTGLGRNPELAWRLLIDASKELRQK</sequence>
<dbReference type="GO" id="GO:0006890">
    <property type="term" value="P:retrograde vesicle-mediated transport, Golgi to endoplasmic reticulum"/>
    <property type="evidence" value="ECO:0007669"/>
    <property type="project" value="InterPro"/>
</dbReference>
<feature type="coiled-coil region" evidence="1">
    <location>
        <begin position="71"/>
        <end position="105"/>
    </location>
</feature>
<dbReference type="OMA" id="VWEEPRR"/>
<feature type="region of interest" description="Disordered" evidence="2">
    <location>
        <begin position="696"/>
        <end position="724"/>
    </location>
</feature>
<dbReference type="VEuPathDB" id="FungiDB:MGL_0331"/>
<dbReference type="GO" id="GO:0060628">
    <property type="term" value="P:regulation of ER to Golgi vesicle-mediated transport"/>
    <property type="evidence" value="ECO:0007669"/>
    <property type="project" value="TreeGrafter"/>
</dbReference>
<reference evidence="3 4" key="1">
    <citation type="journal article" date="2007" name="Proc. Natl. Acad. Sci. U.S.A.">
        <title>Dandruff-associated Malassezia genomes reveal convergent and divergent virulence traits shared with plant and human fungal pathogens.</title>
        <authorList>
            <person name="Xu J."/>
            <person name="Saunders C.W."/>
            <person name="Hu P."/>
            <person name="Grant R.A."/>
            <person name="Boekhout T."/>
            <person name="Kuramae E.E."/>
            <person name="Kronstad J.W."/>
            <person name="Deangelis Y.M."/>
            <person name="Reeder N.L."/>
            <person name="Johnstone K.R."/>
            <person name="Leland M."/>
            <person name="Fieno A.M."/>
            <person name="Begley W.M."/>
            <person name="Sun Y."/>
            <person name="Lacey M.P."/>
            <person name="Chaudhary T."/>
            <person name="Keough T."/>
            <person name="Chu L."/>
            <person name="Sears R."/>
            <person name="Yuan B."/>
            <person name="Dawson T.L.Jr."/>
        </authorList>
    </citation>
    <scope>NUCLEOTIDE SEQUENCE [LARGE SCALE GENOMIC DNA]</scope>
    <source>
        <strain evidence="4">ATCC MYA-4612 / CBS 7966</strain>
    </source>
</reference>
<dbReference type="RefSeq" id="XP_001732556.1">
    <property type="nucleotide sequence ID" value="XM_001732504.1"/>
</dbReference>
<accession>A8PSX2</accession>
<dbReference type="PANTHER" id="PTHR13520">
    <property type="entry name" value="RAD50-INTERACTING PROTEIN 1 RINT-1"/>
    <property type="match status" value="1"/>
</dbReference>
<dbReference type="AlphaFoldDB" id="A8PSX2"/>
<dbReference type="Gene3D" id="1.20.58.670">
    <property type="entry name" value="Dsl1p vesicle tethering complex, Tip20p subunit, domain D"/>
    <property type="match status" value="1"/>
</dbReference>
<name>A8PSX2_MALGO</name>
<evidence type="ECO:0000256" key="2">
    <source>
        <dbReference type="SAM" id="MobiDB-lite"/>
    </source>
</evidence>
<dbReference type="OrthoDB" id="407410at2759"/>
<dbReference type="GO" id="GO:0070939">
    <property type="term" value="C:Dsl1/NZR complex"/>
    <property type="evidence" value="ECO:0007669"/>
    <property type="project" value="InterPro"/>
</dbReference>
<evidence type="ECO:0000256" key="1">
    <source>
        <dbReference type="SAM" id="Coils"/>
    </source>
</evidence>
<dbReference type="Pfam" id="PF04437">
    <property type="entry name" value="RINT1_TIP1"/>
    <property type="match status" value="1"/>
</dbReference>
<gene>
    <name evidence="3" type="ORF">MGL_0331</name>
</gene>
<protein>
    <submittedName>
        <fullName evidence="3">Uncharacterized protein</fullName>
    </submittedName>
</protein>
<dbReference type="PROSITE" id="PS51386">
    <property type="entry name" value="RINT1_TIP20"/>
    <property type="match status" value="1"/>
</dbReference>
<proteinExistence type="predicted"/>
<dbReference type="InterPro" id="IPR007528">
    <property type="entry name" value="RINT1_Tip20"/>
</dbReference>
<dbReference type="PANTHER" id="PTHR13520:SF0">
    <property type="entry name" value="RAD50-INTERACTING PROTEIN 1"/>
    <property type="match status" value="1"/>
</dbReference>
<dbReference type="Proteomes" id="UP000008837">
    <property type="component" value="Unassembled WGS sequence"/>
</dbReference>
<dbReference type="InParanoid" id="A8PSX2"/>
<dbReference type="STRING" id="425265.A8PSX2"/>
<dbReference type="KEGG" id="mgl:MGL_0331"/>